<proteinExistence type="predicted"/>
<accession>A0ABM5V5W6</accession>
<evidence type="ECO:0000313" key="3">
    <source>
        <dbReference type="Proteomes" id="UP000063429"/>
    </source>
</evidence>
<dbReference type="Proteomes" id="UP000063429">
    <property type="component" value="Chromosome"/>
</dbReference>
<feature type="signal peptide" evidence="1">
    <location>
        <begin position="1"/>
        <end position="19"/>
    </location>
</feature>
<protein>
    <submittedName>
        <fullName evidence="2">Membrane protein</fullName>
    </submittedName>
</protein>
<evidence type="ECO:0000256" key="1">
    <source>
        <dbReference type="SAM" id="SignalP"/>
    </source>
</evidence>
<dbReference type="PROSITE" id="PS51257">
    <property type="entry name" value="PROKAR_LIPOPROTEIN"/>
    <property type="match status" value="1"/>
</dbReference>
<evidence type="ECO:0000313" key="2">
    <source>
        <dbReference type="EMBL" id="AKZ64947.1"/>
    </source>
</evidence>
<sequence>MRQISAAFSVALLALFACALTACSPKYNWREAHGEKIQFTVLLPAKPASFTRQIDLDGLPVSMTMTAAEIDGVTFAVGAAELADAAQTPKALEAMRVALINNIGGAPVPATIPGKPAGDRTVDVVAAGTAGGRPVRLMARLLARDKRIYQVLIVGPEKSIEAEHAETFFTSFAPS</sequence>
<gene>
    <name evidence="2" type="ORF">F506_21850</name>
</gene>
<dbReference type="EMBL" id="CP011409">
    <property type="protein sequence ID" value="AKZ64947.1"/>
    <property type="molecule type" value="Genomic_DNA"/>
</dbReference>
<reference evidence="3" key="1">
    <citation type="journal article" date="2015" name="Genome Announc.">
        <title>Complete Genome Sequence of Herbaspirillum hiltneri N3 (DSM 17495), Isolated from Surface-Sterilized Wheat Roots.</title>
        <authorList>
            <person name="Guizelini D."/>
            <person name="Saizaki P.M."/>
            <person name="Coimbra N.A."/>
            <person name="Weiss V.A."/>
            <person name="Faoro H."/>
            <person name="Sfeir M.Z."/>
            <person name="Baura V.A."/>
            <person name="Monteiro R.A."/>
            <person name="Chubatsu L.S."/>
            <person name="Souza E.M."/>
            <person name="Cruz L.M."/>
            <person name="Pedrosa F.O."/>
            <person name="Raittz R.T."/>
            <person name="Marchaukoski J.N."/>
            <person name="Steffens M.B."/>
        </authorList>
    </citation>
    <scope>NUCLEOTIDE SEQUENCE [LARGE SCALE GENOMIC DNA]</scope>
    <source>
        <strain evidence="3">N3</strain>
    </source>
</reference>
<dbReference type="RefSeq" id="WP_053200877.1">
    <property type="nucleotide sequence ID" value="NZ_CP011409.1"/>
</dbReference>
<keyword evidence="3" id="KW-1185">Reference proteome</keyword>
<keyword evidence="1" id="KW-0732">Signal</keyword>
<organism evidence="2 3">
    <name type="scientific">Herbaspirillum hiltneri N3</name>
    <dbReference type="NCBI Taxonomy" id="1262470"/>
    <lineage>
        <taxon>Bacteria</taxon>
        <taxon>Pseudomonadati</taxon>
        <taxon>Pseudomonadota</taxon>
        <taxon>Betaproteobacteria</taxon>
        <taxon>Burkholderiales</taxon>
        <taxon>Oxalobacteraceae</taxon>
        <taxon>Herbaspirillum</taxon>
    </lineage>
</organism>
<name>A0ABM5V5W6_9BURK</name>
<feature type="chain" id="PRO_5045941307" evidence="1">
    <location>
        <begin position="20"/>
        <end position="175"/>
    </location>
</feature>